<dbReference type="Proteomes" id="UP000006727">
    <property type="component" value="Chromosome 16"/>
</dbReference>
<evidence type="ECO:0000256" key="2">
    <source>
        <dbReference type="ARBA" id="ARBA00006941"/>
    </source>
</evidence>
<dbReference type="EnsemblPlants" id="Pp3c16_12520V3.3">
    <property type="protein sequence ID" value="Pp3c16_12520V3.3"/>
    <property type="gene ID" value="Pp3c16_12520"/>
</dbReference>
<gene>
    <name evidence="7" type="primary">LOC112293449</name>
    <name evidence="6" type="ORF">PHYPA_020873</name>
</gene>
<dbReference type="Gene3D" id="1.10.1820.10">
    <property type="entry name" value="protein kinase ck2 holoenzyme, chain C, domain 1"/>
    <property type="match status" value="1"/>
</dbReference>
<dbReference type="GO" id="GO:0005829">
    <property type="term" value="C:cytosol"/>
    <property type="evidence" value="ECO:0007669"/>
    <property type="project" value="UniProtKB-ARBA"/>
</dbReference>
<dbReference type="Pfam" id="PF01214">
    <property type="entry name" value="CK_II_beta"/>
    <property type="match status" value="1"/>
</dbReference>
<reference evidence="6 8" key="2">
    <citation type="journal article" date="2018" name="Plant J.">
        <title>The Physcomitrella patens chromosome-scale assembly reveals moss genome structure and evolution.</title>
        <authorList>
            <person name="Lang D."/>
            <person name="Ullrich K.K."/>
            <person name="Murat F."/>
            <person name="Fuchs J."/>
            <person name="Jenkins J."/>
            <person name="Haas F.B."/>
            <person name="Piednoel M."/>
            <person name="Gundlach H."/>
            <person name="Van Bel M."/>
            <person name="Meyberg R."/>
            <person name="Vives C."/>
            <person name="Morata J."/>
            <person name="Symeonidi A."/>
            <person name="Hiss M."/>
            <person name="Muchero W."/>
            <person name="Kamisugi Y."/>
            <person name="Saleh O."/>
            <person name="Blanc G."/>
            <person name="Decker E.L."/>
            <person name="van Gessel N."/>
            <person name="Grimwood J."/>
            <person name="Hayes R.D."/>
            <person name="Graham S.W."/>
            <person name="Gunter L.E."/>
            <person name="McDaniel S.F."/>
            <person name="Hoernstein S.N.W."/>
            <person name="Larsson A."/>
            <person name="Li F.W."/>
            <person name="Perroud P.F."/>
            <person name="Phillips J."/>
            <person name="Ranjan P."/>
            <person name="Rokshar D.S."/>
            <person name="Rothfels C.J."/>
            <person name="Schneider L."/>
            <person name="Shu S."/>
            <person name="Stevenson D.W."/>
            <person name="Thummler F."/>
            <person name="Tillich M."/>
            <person name="Villarreal Aguilar J.C."/>
            <person name="Widiez T."/>
            <person name="Wong G.K."/>
            <person name="Wymore A."/>
            <person name="Zhang Y."/>
            <person name="Zimmer A.D."/>
            <person name="Quatrano R.S."/>
            <person name="Mayer K.F.X."/>
            <person name="Goodstein D."/>
            <person name="Casacuberta J.M."/>
            <person name="Vandepoele K."/>
            <person name="Reski R."/>
            <person name="Cuming A.C."/>
            <person name="Tuskan G.A."/>
            <person name="Maumus F."/>
            <person name="Salse J."/>
            <person name="Schmutz J."/>
            <person name="Rensing S.A."/>
        </authorList>
    </citation>
    <scope>NUCLEOTIDE SEQUENCE [LARGE SCALE GENOMIC DNA]</scope>
    <source>
        <strain evidence="7 8">cv. Gransden 2004</strain>
    </source>
</reference>
<dbReference type="Gramene" id="Pp3c16_12520V3.4">
    <property type="protein sequence ID" value="Pp3c16_12520V3.4"/>
    <property type="gene ID" value="Pp3c16_12520"/>
</dbReference>
<dbReference type="Gramene" id="Pp3c16_12520V3.1">
    <property type="protein sequence ID" value="Pp3c16_12520V3.1"/>
    <property type="gene ID" value="Pp3c16_12520"/>
</dbReference>
<dbReference type="EnsemblPlants" id="Pp3c16_12520V3.2">
    <property type="protein sequence ID" value="Pp3c16_12520V3.2"/>
    <property type="gene ID" value="Pp3c16_12520"/>
</dbReference>
<dbReference type="Gramene" id="Pp3c16_12520V3.2">
    <property type="protein sequence ID" value="Pp3c16_12520V3.2"/>
    <property type="gene ID" value="Pp3c16_12520"/>
</dbReference>
<evidence type="ECO:0000256" key="4">
    <source>
        <dbReference type="ARBA" id="ARBA00022553"/>
    </source>
</evidence>
<comment type="subunit">
    <text evidence="5">Tetramer of two alpha and two beta subunits.</text>
</comment>
<dbReference type="GeneID" id="112293449"/>
<keyword evidence="3" id="KW-0963">Cytoplasm</keyword>
<keyword evidence="8" id="KW-1185">Reference proteome</keyword>
<dbReference type="SMART" id="SM01085">
    <property type="entry name" value="CK_II_beta"/>
    <property type="match status" value="1"/>
</dbReference>
<dbReference type="PANTHER" id="PTHR11740:SF0">
    <property type="entry name" value="CASEIN KINASE II SUBUNIT BETA"/>
    <property type="match status" value="1"/>
</dbReference>
<dbReference type="GO" id="GO:0019887">
    <property type="term" value="F:protein kinase regulator activity"/>
    <property type="evidence" value="ECO:0000318"/>
    <property type="project" value="GO_Central"/>
</dbReference>
<comment type="subcellular location">
    <subcellularLocation>
        <location evidence="1">Cytoplasm</location>
    </subcellularLocation>
</comment>
<evidence type="ECO:0000256" key="3">
    <source>
        <dbReference type="ARBA" id="ARBA00022490"/>
    </source>
</evidence>
<dbReference type="AlphaFoldDB" id="A0A2K1J8B5"/>
<comment type="similarity">
    <text evidence="2 5">Belongs to the casein kinase 2 subunit beta family.</text>
</comment>
<evidence type="ECO:0000256" key="5">
    <source>
        <dbReference type="RuleBase" id="RU361268"/>
    </source>
</evidence>
<dbReference type="PaxDb" id="3218-PP1S15_279V6.1"/>
<dbReference type="SUPFAM" id="SSF57798">
    <property type="entry name" value="Casein kinase II beta subunit"/>
    <property type="match status" value="1"/>
</dbReference>
<dbReference type="Gene3D" id="2.20.25.20">
    <property type="match status" value="1"/>
</dbReference>
<organism evidence="6">
    <name type="scientific">Physcomitrium patens</name>
    <name type="common">Spreading-leaved earth moss</name>
    <name type="synonym">Physcomitrella patens</name>
    <dbReference type="NCBI Taxonomy" id="3218"/>
    <lineage>
        <taxon>Eukaryota</taxon>
        <taxon>Viridiplantae</taxon>
        <taxon>Streptophyta</taxon>
        <taxon>Embryophyta</taxon>
        <taxon>Bryophyta</taxon>
        <taxon>Bryophytina</taxon>
        <taxon>Bryopsida</taxon>
        <taxon>Funariidae</taxon>
        <taxon>Funariales</taxon>
        <taxon>Funariaceae</taxon>
        <taxon>Physcomitrium</taxon>
    </lineage>
</organism>
<evidence type="ECO:0000313" key="7">
    <source>
        <dbReference type="EnsemblPlants" id="Pp3c16_12520V3.1"/>
    </source>
</evidence>
<dbReference type="InterPro" id="IPR000704">
    <property type="entry name" value="Casein_kinase_II_reg-sub"/>
</dbReference>
<proteinExistence type="inferred from homology"/>
<sequence length="288" mass="32818">MYKERSAVLVREERGYRDNMKRLDDGIEKSSASTSKGWIGKEKDRLAPAAAATQIRRYAGQEARPTLDKMKYPDDVVAEDLESESEESDVSGSDGEDTAWISWFCGLRGNEFFCEIDDEYIQDDFNLSGLRSQVPYYDYALDLILDVEPPSDDILTEEQNELVESAAEMLYGLIHVRYILTSKGMNAMLEKCKNVDFGRCPRVHCSGQPCLPMGQSDVPRTILVKIYCPKCEDIYYPRSKYQGNIDGAYFGTTFPHLFLMTYPHIKPSKPTQTYTPKVFGFKLHKSAR</sequence>
<dbReference type="EnsemblPlants" id="Pp3c16_12520V3.4">
    <property type="protein sequence ID" value="Pp3c16_12520V3.4"/>
    <property type="gene ID" value="Pp3c16_12520"/>
</dbReference>
<dbReference type="InterPro" id="IPR035991">
    <property type="entry name" value="Casein_kinase_II_beta-like"/>
</dbReference>
<dbReference type="Gramene" id="Pp3c16_12520V3.3">
    <property type="protein sequence ID" value="Pp3c16_12520V3.3"/>
    <property type="gene ID" value="Pp3c16_12520"/>
</dbReference>
<dbReference type="PANTHER" id="PTHR11740">
    <property type="entry name" value="CASEIN KINASE II SUBUNIT BETA"/>
    <property type="match status" value="1"/>
</dbReference>
<dbReference type="FunFam" id="1.10.1820.10:FF:000002">
    <property type="entry name" value="Casein kinase II subunit beta"/>
    <property type="match status" value="1"/>
</dbReference>
<protein>
    <recommendedName>
        <fullName evidence="5">Casein kinase II subunit beta</fullName>
        <shortName evidence="5">CK II beta</shortName>
    </recommendedName>
</protein>
<dbReference type="RefSeq" id="XP_024398629.1">
    <property type="nucleotide sequence ID" value="XM_024542861.2"/>
</dbReference>
<reference evidence="6 8" key="1">
    <citation type="journal article" date="2008" name="Science">
        <title>The Physcomitrella genome reveals evolutionary insights into the conquest of land by plants.</title>
        <authorList>
            <person name="Rensing S."/>
            <person name="Lang D."/>
            <person name="Zimmer A."/>
            <person name="Terry A."/>
            <person name="Salamov A."/>
            <person name="Shapiro H."/>
            <person name="Nishiyama T."/>
            <person name="Perroud P.-F."/>
            <person name="Lindquist E."/>
            <person name="Kamisugi Y."/>
            <person name="Tanahashi T."/>
            <person name="Sakakibara K."/>
            <person name="Fujita T."/>
            <person name="Oishi K."/>
            <person name="Shin-I T."/>
            <person name="Kuroki Y."/>
            <person name="Toyoda A."/>
            <person name="Suzuki Y."/>
            <person name="Hashimoto A."/>
            <person name="Yamaguchi K."/>
            <person name="Sugano A."/>
            <person name="Kohara Y."/>
            <person name="Fujiyama A."/>
            <person name="Anterola A."/>
            <person name="Aoki S."/>
            <person name="Ashton N."/>
            <person name="Barbazuk W.B."/>
            <person name="Barker E."/>
            <person name="Bennetzen J."/>
            <person name="Bezanilla M."/>
            <person name="Blankenship R."/>
            <person name="Cho S.H."/>
            <person name="Dutcher S."/>
            <person name="Estelle M."/>
            <person name="Fawcett J.A."/>
            <person name="Gundlach H."/>
            <person name="Hanada K."/>
            <person name="Heyl A."/>
            <person name="Hicks K.A."/>
            <person name="Hugh J."/>
            <person name="Lohr M."/>
            <person name="Mayer K."/>
            <person name="Melkozernov A."/>
            <person name="Murata T."/>
            <person name="Nelson D."/>
            <person name="Pils B."/>
            <person name="Prigge M."/>
            <person name="Reiss B."/>
            <person name="Renner T."/>
            <person name="Rombauts S."/>
            <person name="Rushton P."/>
            <person name="Sanderfoot A."/>
            <person name="Schween G."/>
            <person name="Shiu S.-H."/>
            <person name="Stueber K."/>
            <person name="Theodoulou F.L."/>
            <person name="Tu H."/>
            <person name="Van de Peer Y."/>
            <person name="Verrier P.J."/>
            <person name="Waters E."/>
            <person name="Wood A."/>
            <person name="Yang L."/>
            <person name="Cove D."/>
            <person name="Cuming A."/>
            <person name="Hasebe M."/>
            <person name="Lucas S."/>
            <person name="Mishler D.B."/>
            <person name="Reski R."/>
            <person name="Grigoriev I."/>
            <person name="Quatrano R.S."/>
            <person name="Boore J.L."/>
        </authorList>
    </citation>
    <scope>NUCLEOTIDE SEQUENCE [LARGE SCALE GENOMIC DNA]</scope>
    <source>
        <strain evidence="7 8">cv. Gransden 2004</strain>
    </source>
</reference>
<dbReference type="FunFam" id="2.20.25.20:FF:000003">
    <property type="entry name" value="Casein kinase II subunit beta"/>
    <property type="match status" value="1"/>
</dbReference>
<evidence type="ECO:0000313" key="6">
    <source>
        <dbReference type="EMBL" id="PNR37764.1"/>
    </source>
</evidence>
<dbReference type="OrthoDB" id="3971593at2759"/>
<evidence type="ECO:0000313" key="8">
    <source>
        <dbReference type="Proteomes" id="UP000006727"/>
    </source>
</evidence>
<dbReference type="PROSITE" id="PS01101">
    <property type="entry name" value="CK2_BETA"/>
    <property type="match status" value="1"/>
</dbReference>
<dbReference type="OMA" id="MYSHRER"/>
<dbReference type="STRING" id="3218.A0A2K1J8B5"/>
<dbReference type="GO" id="GO:0005737">
    <property type="term" value="C:cytoplasm"/>
    <property type="evidence" value="ECO:0000318"/>
    <property type="project" value="GO_Central"/>
</dbReference>
<dbReference type="EnsemblPlants" id="Pp3c16_12520V3.1">
    <property type="protein sequence ID" value="Pp3c16_12520V3.1"/>
    <property type="gene ID" value="Pp3c16_12520"/>
</dbReference>
<name>A0A2K1J8B5_PHYPA</name>
<dbReference type="KEGG" id="ppp:112293449"/>
<keyword evidence="4" id="KW-0597">Phosphoprotein</keyword>
<dbReference type="InterPro" id="IPR016149">
    <property type="entry name" value="Casein_kin_II_reg-sub_N"/>
</dbReference>
<dbReference type="FunCoup" id="A0A2K1J8B5">
    <property type="interactions" value="4679"/>
</dbReference>
<dbReference type="PRINTS" id="PR00472">
    <property type="entry name" value="CASNKINASEII"/>
</dbReference>
<dbReference type="RefSeq" id="XP_024398628.1">
    <property type="nucleotide sequence ID" value="XM_024542860.2"/>
</dbReference>
<dbReference type="EMBL" id="ABEU02000016">
    <property type="protein sequence ID" value="PNR37764.1"/>
    <property type="molecule type" value="Genomic_DNA"/>
</dbReference>
<dbReference type="GO" id="GO:0005956">
    <property type="term" value="C:protein kinase CK2 complex"/>
    <property type="evidence" value="ECO:0000318"/>
    <property type="project" value="GO_Central"/>
</dbReference>
<accession>A0A2K1J8B5</accession>
<evidence type="ECO:0000256" key="1">
    <source>
        <dbReference type="ARBA" id="ARBA00004496"/>
    </source>
</evidence>
<comment type="function">
    <text evidence="5">Plays a complex role in regulating the basal catalytic activity of the alpha subunit.</text>
</comment>
<reference evidence="7" key="3">
    <citation type="submission" date="2020-12" db="UniProtKB">
        <authorList>
            <consortium name="EnsemblPlants"/>
        </authorList>
    </citation>
    <scope>IDENTIFICATION</scope>
</reference>